<evidence type="ECO:0000313" key="2">
    <source>
        <dbReference type="Proteomes" id="UP000663868"/>
    </source>
</evidence>
<comment type="caution">
    <text evidence="1">The sequence shown here is derived from an EMBL/GenBank/DDBJ whole genome shotgun (WGS) entry which is preliminary data.</text>
</comment>
<dbReference type="PANTHER" id="PTHR23317">
    <property type="entry name" value="DEDICATOR OF CYTOKINESIS DOCK"/>
    <property type="match status" value="1"/>
</dbReference>
<dbReference type="EMBL" id="CAJOBB010024888">
    <property type="protein sequence ID" value="CAF4404144.1"/>
    <property type="molecule type" value="Genomic_DNA"/>
</dbReference>
<dbReference type="Proteomes" id="UP000663868">
    <property type="component" value="Unassembled WGS sequence"/>
</dbReference>
<dbReference type="AlphaFoldDB" id="A0A820PBT3"/>
<dbReference type="PANTHER" id="PTHR23317:SF76">
    <property type="entry name" value="LD20667P"/>
    <property type="match status" value="1"/>
</dbReference>
<gene>
    <name evidence="1" type="ORF">KXQ929_LOCUS51197</name>
</gene>
<feature type="non-terminal residue" evidence="1">
    <location>
        <position position="120"/>
    </location>
</feature>
<protein>
    <submittedName>
        <fullName evidence="1">Uncharacterized protein</fullName>
    </submittedName>
</protein>
<dbReference type="GO" id="GO:0005085">
    <property type="term" value="F:guanyl-nucleotide exchange factor activity"/>
    <property type="evidence" value="ECO:0007669"/>
    <property type="project" value="InterPro"/>
</dbReference>
<sequence>MDRGFVFSLIKIYCKEFDLEITHGQPTDTSYYISLKLDFIRIICSHEHYIALNLPLLPTIPPSPSPSIGSMQSYSSNNNTTNGNHQRTITIQQTDLTYEYRQEHYLVGIILHDLQNVLSN</sequence>
<dbReference type="InterPro" id="IPR026791">
    <property type="entry name" value="DOCK"/>
</dbReference>
<organism evidence="1 2">
    <name type="scientific">Adineta steineri</name>
    <dbReference type="NCBI Taxonomy" id="433720"/>
    <lineage>
        <taxon>Eukaryota</taxon>
        <taxon>Metazoa</taxon>
        <taxon>Spiralia</taxon>
        <taxon>Gnathifera</taxon>
        <taxon>Rotifera</taxon>
        <taxon>Eurotatoria</taxon>
        <taxon>Bdelloidea</taxon>
        <taxon>Adinetida</taxon>
        <taxon>Adinetidae</taxon>
        <taxon>Adineta</taxon>
    </lineage>
</organism>
<dbReference type="GO" id="GO:0007264">
    <property type="term" value="P:small GTPase-mediated signal transduction"/>
    <property type="evidence" value="ECO:0007669"/>
    <property type="project" value="InterPro"/>
</dbReference>
<reference evidence="1" key="1">
    <citation type="submission" date="2021-02" db="EMBL/GenBank/DDBJ databases">
        <authorList>
            <person name="Nowell W R."/>
        </authorList>
    </citation>
    <scope>NUCLEOTIDE SEQUENCE</scope>
</reference>
<feature type="non-terminal residue" evidence="1">
    <location>
        <position position="1"/>
    </location>
</feature>
<proteinExistence type="predicted"/>
<name>A0A820PBT3_9BILA</name>
<accession>A0A820PBT3</accession>
<evidence type="ECO:0000313" key="1">
    <source>
        <dbReference type="EMBL" id="CAF4404144.1"/>
    </source>
</evidence>